<dbReference type="PIRSF" id="PIRSF000799">
    <property type="entry name" value="DNA_pol_eps_2"/>
    <property type="match status" value="1"/>
</dbReference>
<sequence length="493" mass="55728">MSDDLAKLKKKIISAFKLSGFQIRSDVANFFVEQLAPFDESDRQKWVLKITQNIQNQKLDSINIEKKHIEKAINDLNNTGLDEGESVFSVISAFDVPKFVYNVQNKKFERQTKPRKILGNPTLKSSYLRNRYAMLLQKTQRHELFSPVIIEKSTEEVKKFKLMYVENLLSNSYVKEAVVLGLFTQLTEGKFYIEDPTGAVPLDLSAAKFHSGFFCEGCFVLAEGNFDDGVLKDVRLDLPIVQEKLRLLFVGYDNCPPVAIVLMGPFSVVEKDLYKMKTLLTQLGTLTNGCNQLKKETDIVLVPSSDDPAAANILPRKGLPECLAEGLKKHYPRTILATNPCRLQYCTQQIVVFKMDLLSKFCRNTLHFPDTTNIDYHFARTLICQGTLTPINPIAIPVHWDFDDCLSLYPLPDLVVIGDTSQSFHTTQRGCTVLNTGSFIKSQFSFKVYVPSTRTIEDSEIPEDETMIGANDDVNLESSELMRTVNDTAMLEV</sequence>
<dbReference type="GO" id="GO:0008622">
    <property type="term" value="C:epsilon DNA polymerase complex"/>
    <property type="evidence" value="ECO:0007669"/>
    <property type="project" value="UniProtKB-UniRule"/>
</dbReference>
<evidence type="ECO:0000313" key="10">
    <source>
        <dbReference type="Proteomes" id="UP000015102"/>
    </source>
</evidence>
<organism evidence="9 10">
    <name type="scientific">Megaselia scalaris</name>
    <name type="common">Humpbacked fly</name>
    <name type="synonym">Phora scalaris</name>
    <dbReference type="NCBI Taxonomy" id="36166"/>
    <lineage>
        <taxon>Eukaryota</taxon>
        <taxon>Metazoa</taxon>
        <taxon>Ecdysozoa</taxon>
        <taxon>Arthropoda</taxon>
        <taxon>Hexapoda</taxon>
        <taxon>Insecta</taxon>
        <taxon>Pterygota</taxon>
        <taxon>Neoptera</taxon>
        <taxon>Endopterygota</taxon>
        <taxon>Diptera</taxon>
        <taxon>Brachycera</taxon>
        <taxon>Muscomorpha</taxon>
        <taxon>Platypezoidea</taxon>
        <taxon>Phoridae</taxon>
        <taxon>Megaseliini</taxon>
        <taxon>Megaselia</taxon>
    </lineage>
</organism>
<evidence type="ECO:0000256" key="3">
    <source>
        <dbReference type="ARBA" id="ARBA00022705"/>
    </source>
</evidence>
<accession>T1H0P7</accession>
<dbReference type="GO" id="GO:0042276">
    <property type="term" value="P:error-prone translesion synthesis"/>
    <property type="evidence" value="ECO:0007669"/>
    <property type="project" value="TreeGrafter"/>
</dbReference>
<dbReference type="GO" id="GO:0006261">
    <property type="term" value="P:DNA-templated DNA replication"/>
    <property type="evidence" value="ECO:0007669"/>
    <property type="project" value="InterPro"/>
</dbReference>
<dbReference type="STRING" id="36166.T1H0P7"/>
<dbReference type="Gene3D" id="1.10.8.60">
    <property type="match status" value="1"/>
</dbReference>
<dbReference type="InterPro" id="IPR007185">
    <property type="entry name" value="DNA_pol_a/d/e_bsu"/>
</dbReference>
<proteinExistence type="inferred from homology"/>
<dbReference type="EMBL" id="CAQQ02160838">
    <property type="status" value="NOT_ANNOTATED_CDS"/>
    <property type="molecule type" value="Genomic_DNA"/>
</dbReference>
<keyword evidence="4 6" id="KW-0238">DNA-binding</keyword>
<evidence type="ECO:0000256" key="5">
    <source>
        <dbReference type="ARBA" id="ARBA00023242"/>
    </source>
</evidence>
<evidence type="ECO:0000313" key="9">
    <source>
        <dbReference type="EnsemblMetazoa" id="MESCA009730-PA"/>
    </source>
</evidence>
<dbReference type="Pfam" id="PF04042">
    <property type="entry name" value="DNA_pol_E_B"/>
    <property type="match status" value="1"/>
</dbReference>
<keyword evidence="5 6" id="KW-0539">Nucleus</keyword>
<evidence type="ECO:0000256" key="4">
    <source>
        <dbReference type="ARBA" id="ARBA00023125"/>
    </source>
</evidence>
<keyword evidence="10" id="KW-1185">Reference proteome</keyword>
<dbReference type="HOGENOM" id="CLU_010628_2_0_1"/>
<dbReference type="GO" id="GO:0003677">
    <property type="term" value="F:DNA binding"/>
    <property type="evidence" value="ECO:0007669"/>
    <property type="project" value="UniProtKB-UniRule"/>
</dbReference>
<dbReference type="PANTHER" id="PTHR12708:SF0">
    <property type="entry name" value="DNA POLYMERASE EPSILON SUBUNIT 2"/>
    <property type="match status" value="1"/>
</dbReference>
<feature type="domain" description="DNA polymerase epsilon subunit B N-terminal" evidence="8">
    <location>
        <begin position="6"/>
        <end position="76"/>
    </location>
</feature>
<evidence type="ECO:0000259" key="7">
    <source>
        <dbReference type="Pfam" id="PF04042"/>
    </source>
</evidence>
<dbReference type="InterPro" id="IPR016266">
    <property type="entry name" value="POLE2"/>
</dbReference>
<protein>
    <recommendedName>
        <fullName evidence="6">DNA polymerase epsilon subunit</fullName>
    </recommendedName>
    <alternativeName>
        <fullName evidence="6">DNA polymerase II subunit 2</fullName>
    </alternativeName>
</protein>
<dbReference type="EnsemblMetazoa" id="MESCA009730-RA">
    <property type="protein sequence ID" value="MESCA009730-PA"/>
    <property type="gene ID" value="MESCA009730"/>
</dbReference>
<dbReference type="Proteomes" id="UP000015102">
    <property type="component" value="Unassembled WGS sequence"/>
</dbReference>
<comment type="function">
    <text evidence="6">Participates in DNA repair and in chromosomal DNA replication.</text>
</comment>
<dbReference type="PANTHER" id="PTHR12708">
    <property type="entry name" value="DNA POLYMERASE EPSILON SUBUNIT B"/>
    <property type="match status" value="1"/>
</dbReference>
<reference evidence="10" key="1">
    <citation type="submission" date="2013-02" db="EMBL/GenBank/DDBJ databases">
        <authorList>
            <person name="Hughes D."/>
        </authorList>
    </citation>
    <scope>NUCLEOTIDE SEQUENCE</scope>
    <source>
        <strain>Durham</strain>
        <strain evidence="10">NC isolate 2 -- Noor lab</strain>
    </source>
</reference>
<evidence type="ECO:0000256" key="2">
    <source>
        <dbReference type="ARBA" id="ARBA00009560"/>
    </source>
</evidence>
<keyword evidence="3 6" id="KW-0235">DNA replication</keyword>
<dbReference type="AlphaFoldDB" id="T1H0P7"/>
<comment type="subcellular location">
    <subcellularLocation>
        <location evidence="1 6">Nucleus</location>
    </subcellularLocation>
</comment>
<evidence type="ECO:0000256" key="6">
    <source>
        <dbReference type="PIRNR" id="PIRNR000799"/>
    </source>
</evidence>
<comment type="similarity">
    <text evidence="2 6">Belongs to the DNA polymerase epsilon subunit B family.</text>
</comment>
<dbReference type="Pfam" id="PF12213">
    <property type="entry name" value="Dpoe2NT"/>
    <property type="match status" value="1"/>
</dbReference>
<dbReference type="Gene3D" id="3.60.21.50">
    <property type="match status" value="1"/>
</dbReference>
<dbReference type="EMBL" id="CAQQ02160839">
    <property type="status" value="NOT_ANNOTATED_CDS"/>
    <property type="molecule type" value="Genomic_DNA"/>
</dbReference>
<dbReference type="OMA" id="FFCEGCF"/>
<name>T1H0P7_MEGSC</name>
<feature type="domain" description="DNA polymerase alpha/delta/epsilon subunit B" evidence="7">
    <location>
        <begin position="233"/>
        <end position="426"/>
    </location>
</feature>
<evidence type="ECO:0000259" key="8">
    <source>
        <dbReference type="Pfam" id="PF12213"/>
    </source>
</evidence>
<dbReference type="InterPro" id="IPR024639">
    <property type="entry name" value="DNA_pol_e_bsu_N"/>
</dbReference>
<dbReference type="FunFam" id="3.60.21.50:FF:000009">
    <property type="entry name" value="DNA polymerase epsilon subunit"/>
    <property type="match status" value="1"/>
</dbReference>
<reference evidence="9" key="2">
    <citation type="submission" date="2015-06" db="UniProtKB">
        <authorList>
            <consortium name="EnsemblMetazoa"/>
        </authorList>
    </citation>
    <scope>IDENTIFICATION</scope>
</reference>
<evidence type="ECO:0000256" key="1">
    <source>
        <dbReference type="ARBA" id="ARBA00004123"/>
    </source>
</evidence>